<dbReference type="GO" id="GO:0003677">
    <property type="term" value="F:DNA binding"/>
    <property type="evidence" value="ECO:0007669"/>
    <property type="project" value="InterPro"/>
</dbReference>
<dbReference type="OrthoDB" id="9789070at2"/>
<dbReference type="AlphaFoldDB" id="B0NC64"/>
<dbReference type="STRING" id="411468.CLOSCI_00897"/>
<proteinExistence type="predicted"/>
<dbReference type="EMBL" id="CP036170">
    <property type="protein sequence ID" value="QBF73465.1"/>
    <property type="molecule type" value="Genomic_DNA"/>
</dbReference>
<dbReference type="eggNOG" id="COG3039">
    <property type="taxonomic scope" value="Bacteria"/>
</dbReference>
<dbReference type="InterPro" id="IPR002559">
    <property type="entry name" value="Transposase_11"/>
</dbReference>
<dbReference type="KEGG" id="csci:HDCHBGLK_00839"/>
<dbReference type="Proteomes" id="UP000289664">
    <property type="component" value="Chromosome"/>
</dbReference>
<evidence type="ECO:0000313" key="2">
    <source>
        <dbReference type="Proteomes" id="UP000289664"/>
    </source>
</evidence>
<evidence type="ECO:0000313" key="1">
    <source>
        <dbReference type="EMBL" id="QBF73465.1"/>
    </source>
</evidence>
<dbReference type="HOGENOM" id="CLU_1127554_0_0_9"/>
<keyword evidence="2" id="KW-1185">Reference proteome</keyword>
<dbReference type="GO" id="GO:0004803">
    <property type="term" value="F:transposase activity"/>
    <property type="evidence" value="ECO:0007669"/>
    <property type="project" value="InterPro"/>
</dbReference>
<dbReference type="GO" id="GO:0006313">
    <property type="term" value="P:DNA transposition"/>
    <property type="evidence" value="ECO:0007669"/>
    <property type="project" value="InterPro"/>
</dbReference>
<reference evidence="1 2" key="1">
    <citation type="journal article" date="2019" name="Appl. Environ. Microbiol.">
        <title>Clostridium scindens ATCC 35704: integration of nutritional requirements, the complete genome sequence, and global transcriptional responses to bile acids.</title>
        <authorList>
            <person name="Devendran S."/>
            <person name="Shrestha R."/>
            <person name="Alves J.M.P."/>
            <person name="Wolf P.G."/>
            <person name="Ly L."/>
            <person name="Hernandez A.G."/>
            <person name="Mendez-Garcia C."/>
            <person name="Inboden A."/>
            <person name="Wiley J."/>
            <person name="Paul O."/>
            <person name="Allen A."/>
            <person name="Springer E."/>
            <person name="Wright C.L."/>
            <person name="Fields C.J."/>
            <person name="Daniel S.L."/>
            <person name="Ridlon J.M."/>
        </authorList>
    </citation>
    <scope>NUCLEOTIDE SEQUENCE [LARGE SCALE GENOMIC DNA]</scope>
    <source>
        <strain evidence="1 2">ATCC 35704</strain>
    </source>
</reference>
<organism evidence="1 2">
    <name type="scientific">Clostridium scindens (strain ATCC 35704 / DSM 5676 / VPI 13733 / 19)</name>
    <dbReference type="NCBI Taxonomy" id="411468"/>
    <lineage>
        <taxon>Bacteria</taxon>
        <taxon>Bacillati</taxon>
        <taxon>Bacillota</taxon>
        <taxon>Clostridia</taxon>
        <taxon>Lachnospirales</taxon>
        <taxon>Lachnospiraceae</taxon>
    </lineage>
</organism>
<accession>B0NC64</accession>
<dbReference type="RefSeq" id="WP_004606446.1">
    <property type="nucleotide sequence ID" value="NZ_CP036170.1"/>
</dbReference>
<name>B0NC64_CLOS5</name>
<sequence>MNNLYTCVSKFVIYLHKNKRDSLLAGLEHYYDLNDFNRTFYYSNSNETADRIKVILEDADKLLMSCGQEFDDVTEYQFLVRCLSEQTVVEDAIRRLKTKEDGGRDSSVLQNPSDPDATFRQKAGKQHRGYVANVDEAVGENGSIVLDYQFEQNNYSDSQFLKDSLERNGSPEEESVVVTDGAYFGEENSRLAQKQNINLVTTAITGIEVPEIYADFLLNEEGTCVLKCPAGHHIKPFKIFLLGGSP</sequence>
<protein>
    <submittedName>
        <fullName evidence="1">Uncharacterized protein</fullName>
    </submittedName>
</protein>
<dbReference type="GeneID" id="62695063"/>
<gene>
    <name evidence="1" type="ORF">HDCHBGLK_00839</name>
</gene>
<dbReference type="Pfam" id="PF01609">
    <property type="entry name" value="DDE_Tnp_1"/>
    <property type="match status" value="1"/>
</dbReference>